<accession>A0ABR3D1X7</accession>
<feature type="region of interest" description="Disordered" evidence="1">
    <location>
        <begin position="93"/>
        <end position="130"/>
    </location>
</feature>
<reference evidence="2 3" key="1">
    <citation type="submission" date="2023-09" db="EMBL/GenBank/DDBJ databases">
        <title>Multi-omics analysis of a traditional fermented food reveals byproduct-associated fungal strains for waste-to-food upcycling.</title>
        <authorList>
            <consortium name="Lawrence Berkeley National Laboratory"/>
            <person name="Rekdal V.M."/>
            <person name="Villalobos-Escobedo J.M."/>
            <person name="Rodriguez-Valeron N."/>
            <person name="Garcia M.O."/>
            <person name="Vasquez D.P."/>
            <person name="Damayanti I."/>
            <person name="Sorensen P.M."/>
            <person name="Baidoo E.E."/>
            <person name="De Carvalho A.C."/>
            <person name="Riley R."/>
            <person name="Lipzen A."/>
            <person name="He G."/>
            <person name="Yan M."/>
            <person name="Haridas S."/>
            <person name="Daum C."/>
            <person name="Yoshinaga Y."/>
            <person name="Ng V."/>
            <person name="Grigoriev I.V."/>
            <person name="Munk R."/>
            <person name="Nuraida L."/>
            <person name="Wijaya C.H."/>
            <person name="Morales P.-C."/>
            <person name="Keasling J.D."/>
        </authorList>
    </citation>
    <scope>NUCLEOTIDE SEQUENCE [LARGE SCALE GENOMIC DNA]</scope>
    <source>
        <strain evidence="2 3">FGSC 2613</strain>
    </source>
</reference>
<dbReference type="EMBL" id="JAVLET010000012">
    <property type="protein sequence ID" value="KAL0466694.1"/>
    <property type="molecule type" value="Genomic_DNA"/>
</dbReference>
<gene>
    <name evidence="2" type="ORF">QR685DRAFT_103852</name>
</gene>
<evidence type="ECO:0000313" key="3">
    <source>
        <dbReference type="Proteomes" id="UP001451303"/>
    </source>
</evidence>
<proteinExistence type="predicted"/>
<evidence type="ECO:0000256" key="1">
    <source>
        <dbReference type="SAM" id="MobiDB-lite"/>
    </source>
</evidence>
<evidence type="ECO:0000313" key="2">
    <source>
        <dbReference type="EMBL" id="KAL0466694.1"/>
    </source>
</evidence>
<comment type="caution">
    <text evidence="2">The sequence shown here is derived from an EMBL/GenBank/DDBJ whole genome shotgun (WGS) entry which is preliminary data.</text>
</comment>
<dbReference type="Proteomes" id="UP001451303">
    <property type="component" value="Unassembled WGS sequence"/>
</dbReference>
<feature type="compositionally biased region" description="Basic residues" evidence="1">
    <location>
        <begin position="120"/>
        <end position="130"/>
    </location>
</feature>
<sequence length="130" mass="14226">MVMVCSLPGYWKPPESYLVISVEGCRSLPLQGLLVLSVCETLYHDGHLLYVLVQRLQRRSVVGKAVVSTEIGFDCRGHGDKREVIQLAVSCGSKQPGKMSGRSGVRSDLPESSPQTGTIRARRRGQTAQD</sequence>
<protein>
    <submittedName>
        <fullName evidence="2">Uncharacterized protein</fullName>
    </submittedName>
</protein>
<keyword evidence="3" id="KW-1185">Reference proteome</keyword>
<organism evidence="2 3">
    <name type="scientific">Neurospora intermedia</name>
    <dbReference type="NCBI Taxonomy" id="5142"/>
    <lineage>
        <taxon>Eukaryota</taxon>
        <taxon>Fungi</taxon>
        <taxon>Dikarya</taxon>
        <taxon>Ascomycota</taxon>
        <taxon>Pezizomycotina</taxon>
        <taxon>Sordariomycetes</taxon>
        <taxon>Sordariomycetidae</taxon>
        <taxon>Sordariales</taxon>
        <taxon>Sordariaceae</taxon>
        <taxon>Neurospora</taxon>
    </lineage>
</organism>
<name>A0ABR3D1X7_NEUIN</name>